<dbReference type="CDD" id="cd06464">
    <property type="entry name" value="ACD_sHsps-like"/>
    <property type="match status" value="1"/>
</dbReference>
<dbReference type="InterPro" id="IPR031107">
    <property type="entry name" value="Small_HSP"/>
</dbReference>
<dbReference type="AlphaFoldDB" id="A0A7W7SPD3"/>
<dbReference type="SUPFAM" id="SSF49764">
    <property type="entry name" value="HSP20-like chaperones"/>
    <property type="match status" value="1"/>
</dbReference>
<protein>
    <submittedName>
        <fullName evidence="5">HSP20 family protein</fullName>
    </submittedName>
</protein>
<dbReference type="Gene3D" id="2.60.40.790">
    <property type="match status" value="1"/>
</dbReference>
<evidence type="ECO:0000256" key="3">
    <source>
        <dbReference type="SAM" id="MobiDB-lite"/>
    </source>
</evidence>
<feature type="domain" description="SHSP" evidence="4">
    <location>
        <begin position="40"/>
        <end position="151"/>
    </location>
</feature>
<proteinExistence type="inferred from homology"/>
<evidence type="ECO:0000256" key="2">
    <source>
        <dbReference type="RuleBase" id="RU003616"/>
    </source>
</evidence>
<sequence>MTEHGEQQEKQRPAERRWDPVADLQTLRSGLGRMVGSALASIGGGSPDVELCKTETGWAVVARLPGVAPEEVALELDERELCIRARSEEEVNADHGMAGTGSRTRGFEYRINLPAQADLDNIDAVMDHGLLTVMLPQAARTAPRTITVGRRLYPEPGAGTPQGGLTRPIAGDPAADRELHRPEAGAPGTARWQHP</sequence>
<dbReference type="InterPro" id="IPR002068">
    <property type="entry name" value="A-crystallin/Hsp20_dom"/>
</dbReference>
<dbReference type="PANTHER" id="PTHR11527">
    <property type="entry name" value="HEAT-SHOCK PROTEIN 20 FAMILY MEMBER"/>
    <property type="match status" value="1"/>
</dbReference>
<evidence type="ECO:0000256" key="1">
    <source>
        <dbReference type="PROSITE-ProRule" id="PRU00285"/>
    </source>
</evidence>
<comment type="similarity">
    <text evidence="1 2">Belongs to the small heat shock protein (HSP20) family.</text>
</comment>
<dbReference type="Pfam" id="PF00011">
    <property type="entry name" value="HSP20"/>
    <property type="match status" value="1"/>
</dbReference>
<comment type="caution">
    <text evidence="5">The sequence shown here is derived from an EMBL/GenBank/DDBJ whole genome shotgun (WGS) entry which is preliminary data.</text>
</comment>
<evidence type="ECO:0000259" key="4">
    <source>
        <dbReference type="PROSITE" id="PS01031"/>
    </source>
</evidence>
<dbReference type="RefSeq" id="WP_184534567.1">
    <property type="nucleotide sequence ID" value="NZ_JACHJW010000001.1"/>
</dbReference>
<gene>
    <name evidence="5" type="ORF">FHR38_002216</name>
</gene>
<dbReference type="PROSITE" id="PS01031">
    <property type="entry name" value="SHSP"/>
    <property type="match status" value="1"/>
</dbReference>
<evidence type="ECO:0000313" key="6">
    <source>
        <dbReference type="Proteomes" id="UP000578819"/>
    </source>
</evidence>
<dbReference type="EMBL" id="JACHJW010000001">
    <property type="protein sequence ID" value="MBB4958483.1"/>
    <property type="molecule type" value="Genomic_DNA"/>
</dbReference>
<evidence type="ECO:0000313" key="5">
    <source>
        <dbReference type="EMBL" id="MBB4958483.1"/>
    </source>
</evidence>
<organism evidence="5 6">
    <name type="scientific">Micromonospora polyrhachis</name>
    <dbReference type="NCBI Taxonomy" id="1282883"/>
    <lineage>
        <taxon>Bacteria</taxon>
        <taxon>Bacillati</taxon>
        <taxon>Actinomycetota</taxon>
        <taxon>Actinomycetes</taxon>
        <taxon>Micromonosporales</taxon>
        <taxon>Micromonosporaceae</taxon>
        <taxon>Micromonospora</taxon>
    </lineage>
</organism>
<keyword evidence="6" id="KW-1185">Reference proteome</keyword>
<feature type="region of interest" description="Disordered" evidence="3">
    <location>
        <begin position="151"/>
        <end position="195"/>
    </location>
</feature>
<dbReference type="Proteomes" id="UP000578819">
    <property type="component" value="Unassembled WGS sequence"/>
</dbReference>
<reference evidence="5 6" key="1">
    <citation type="submission" date="2020-08" db="EMBL/GenBank/DDBJ databases">
        <title>Sequencing the genomes of 1000 actinobacteria strains.</title>
        <authorList>
            <person name="Klenk H.-P."/>
        </authorList>
    </citation>
    <scope>NUCLEOTIDE SEQUENCE [LARGE SCALE GENOMIC DNA]</scope>
    <source>
        <strain evidence="5 6">DSM 45886</strain>
    </source>
</reference>
<dbReference type="InterPro" id="IPR008978">
    <property type="entry name" value="HSP20-like_chaperone"/>
</dbReference>
<feature type="compositionally biased region" description="Basic and acidic residues" evidence="3">
    <location>
        <begin position="174"/>
        <end position="183"/>
    </location>
</feature>
<name>A0A7W7SPD3_9ACTN</name>
<accession>A0A7W7SPD3</accession>